<keyword evidence="1" id="KW-0472">Membrane</keyword>
<feature type="transmembrane region" description="Helical" evidence="1">
    <location>
        <begin position="16"/>
        <end position="40"/>
    </location>
</feature>
<dbReference type="PANTHER" id="PTHR34300">
    <property type="entry name" value="QUEUOSINE PRECURSOR TRANSPORTER-RELATED"/>
    <property type="match status" value="1"/>
</dbReference>
<dbReference type="RefSeq" id="WP_169664224.1">
    <property type="nucleotide sequence ID" value="NZ_CP076132.1"/>
</dbReference>
<name>A0AAX1N6K9_9BACT</name>
<dbReference type="InterPro" id="IPR003744">
    <property type="entry name" value="YhhQ"/>
</dbReference>
<feature type="transmembrane region" description="Helical" evidence="1">
    <location>
        <begin position="94"/>
        <end position="113"/>
    </location>
</feature>
<dbReference type="EMBL" id="CP076132">
    <property type="protein sequence ID" value="QWG03072.1"/>
    <property type="molecule type" value="Genomic_DNA"/>
</dbReference>
<dbReference type="Proteomes" id="UP000678679">
    <property type="component" value="Chromosome 1"/>
</dbReference>
<feature type="transmembrane region" description="Helical" evidence="1">
    <location>
        <begin position="221"/>
        <end position="245"/>
    </location>
</feature>
<accession>A0AAX1N6K9</accession>
<dbReference type="PANTHER" id="PTHR34300:SF2">
    <property type="entry name" value="QUEUOSINE PRECURSOR TRANSPORTER-RELATED"/>
    <property type="match status" value="1"/>
</dbReference>
<dbReference type="HAMAP" id="MF_02088">
    <property type="entry name" value="Q_prec_transport"/>
    <property type="match status" value="1"/>
</dbReference>
<comment type="similarity">
    <text evidence="1">Belongs to the vitamin uptake transporter (VUT/ECF) (TC 2.A.88) family. Q precursor transporter subfamily.</text>
</comment>
<evidence type="ECO:0000256" key="1">
    <source>
        <dbReference type="HAMAP-Rule" id="MF_02088"/>
    </source>
</evidence>
<evidence type="ECO:0000313" key="3">
    <source>
        <dbReference type="Proteomes" id="UP000678679"/>
    </source>
</evidence>
<dbReference type="KEGG" id="fya:KMW28_05690"/>
<dbReference type="NCBIfam" id="TIGR00697">
    <property type="entry name" value="queuosine precursor transporter"/>
    <property type="match status" value="1"/>
</dbReference>
<keyword evidence="1" id="KW-1133">Transmembrane helix</keyword>
<proteinExistence type="inferred from homology"/>
<gene>
    <name evidence="2" type="ORF">KMW28_05690</name>
</gene>
<dbReference type="AlphaFoldDB" id="A0AAX1N6K9"/>
<reference evidence="2 3" key="1">
    <citation type="submission" date="2021-05" db="EMBL/GenBank/DDBJ databases">
        <title>Comparative genomic studies on the polysaccharide-degrading batcterial strains of the Flammeovirga genus.</title>
        <authorList>
            <person name="Zewei F."/>
            <person name="Zheng Z."/>
            <person name="Yu L."/>
            <person name="Ruyue G."/>
            <person name="Yanhong M."/>
            <person name="Yuanyuan C."/>
            <person name="Jingyan G."/>
            <person name="Wenjun H."/>
        </authorList>
    </citation>
    <scope>NUCLEOTIDE SEQUENCE [LARGE SCALE GENOMIC DNA]</scope>
    <source>
        <strain evidence="2 3">NBRC:100898</strain>
    </source>
</reference>
<keyword evidence="3" id="KW-1185">Reference proteome</keyword>
<keyword evidence="1" id="KW-0812">Transmembrane</keyword>
<evidence type="ECO:0000313" key="2">
    <source>
        <dbReference type="EMBL" id="QWG03072.1"/>
    </source>
</evidence>
<keyword evidence="1" id="KW-0813">Transport</keyword>
<comment type="function">
    <text evidence="1">Involved in the import of queuosine (Q) precursors, required for Q precursor salvage.</text>
</comment>
<dbReference type="GO" id="GO:0005886">
    <property type="term" value="C:plasma membrane"/>
    <property type="evidence" value="ECO:0007669"/>
    <property type="project" value="UniProtKB-SubCell"/>
</dbReference>
<feature type="transmembrane region" description="Helical" evidence="1">
    <location>
        <begin position="60"/>
        <end position="82"/>
    </location>
</feature>
<feature type="transmembrane region" description="Helical" evidence="1">
    <location>
        <begin position="181"/>
        <end position="209"/>
    </location>
</feature>
<organism evidence="2 3">
    <name type="scientific">Flammeovirga yaeyamensis</name>
    <dbReference type="NCBI Taxonomy" id="367791"/>
    <lineage>
        <taxon>Bacteria</taxon>
        <taxon>Pseudomonadati</taxon>
        <taxon>Bacteroidota</taxon>
        <taxon>Cytophagia</taxon>
        <taxon>Cytophagales</taxon>
        <taxon>Flammeovirgaceae</taxon>
        <taxon>Flammeovirga</taxon>
    </lineage>
</organism>
<dbReference type="Pfam" id="PF02592">
    <property type="entry name" value="Vut_1"/>
    <property type="match status" value="1"/>
</dbReference>
<protein>
    <recommendedName>
        <fullName evidence="1">Probable queuosine precursor transporter</fullName>
        <shortName evidence="1">Q precursor transporter</shortName>
    </recommendedName>
</protein>
<keyword evidence="1" id="KW-1003">Cell membrane</keyword>
<feature type="transmembrane region" description="Helical" evidence="1">
    <location>
        <begin position="140"/>
        <end position="160"/>
    </location>
</feature>
<sequence length="272" mass="30552">MTESQQLIKSENKRQLLFIFLCGIFISNAIVAEIIGSKIFSLESFIGVQPAQIEFFGDLILDFNLSAGVVLWPVVFITTDIINEYFGKKGVKVASFLTAGLISYVFFAIFFVTELPPAQFWLDINSKDTTGAPLNIDESFNIIFIQGLGIIIGSLVAFLIGQFIDAHTFQIIRRWTGNKRIWLRATASTLISQLIDSFVVLFIAFYVFGNWPIDQVIAIGIINYIYKFVIAVFLTPLLYIAHYIIDAYLGKEFARDTANNAAKTNLFADDHV</sequence>
<comment type="subcellular location">
    <subcellularLocation>
        <location evidence="1">Cell membrane</location>
        <topology evidence="1">Multi-pass membrane protein</topology>
    </subcellularLocation>
</comment>
<dbReference type="GO" id="GO:0022857">
    <property type="term" value="F:transmembrane transporter activity"/>
    <property type="evidence" value="ECO:0007669"/>
    <property type="project" value="UniProtKB-UniRule"/>
</dbReference>